<gene>
    <name evidence="5" type="primary">TRPM7</name>
    <name evidence="5" type="ORF">TSPGSL018_14467</name>
</gene>
<dbReference type="Pfam" id="PF25106">
    <property type="entry name" value="VWA_4"/>
    <property type="match status" value="1"/>
</dbReference>
<protein>
    <submittedName>
        <fullName evidence="5">Transient receptor potential cation channel subfamily M member 7</fullName>
    </submittedName>
</protein>
<dbReference type="EMBL" id="GBEZ01006694">
    <property type="protein sequence ID" value="JAC78718.1"/>
    <property type="molecule type" value="Transcribed_RNA"/>
</dbReference>
<dbReference type="CDD" id="cd00198">
    <property type="entry name" value="vWFA"/>
    <property type="match status" value="1"/>
</dbReference>
<dbReference type="InterPro" id="IPR002035">
    <property type="entry name" value="VWF_A"/>
</dbReference>
<sequence>MPPTTNRNAEVQRRQVEILDILSRCFQLDLAFLVDVTASMDPSIAMVRSGLQTIVQMIRGVYPRVKFRVAFVGYRDYADASRLEVIGFQNIATDSDFSTWQRRIQSIRATGGGDAAEDVFSGLEAVTQLQWRSKGSRFLVHIADAPCHGLDYHGPKISDDYPAGDPRDIKQILAKLKNNLGIQVYLFAHLNNSTQMMVSKFKNAVSDGRDWLIDDMFSNIQNIPKRIASEATQSISLTYENAVKGSHLRVLPRWNCACIYLF</sequence>
<dbReference type="InterPro" id="IPR056861">
    <property type="entry name" value="HMCN1-like_VWA"/>
</dbReference>
<keyword evidence="2" id="KW-0964">Secreted</keyword>
<dbReference type="AlphaFoldDB" id="A0A061S3A5"/>
<evidence type="ECO:0000256" key="3">
    <source>
        <dbReference type="ARBA" id="ARBA00022729"/>
    </source>
</evidence>
<name>A0A061S3A5_9CHLO</name>
<organism evidence="5">
    <name type="scientific">Tetraselmis sp. GSL018</name>
    <dbReference type="NCBI Taxonomy" id="582737"/>
    <lineage>
        <taxon>Eukaryota</taxon>
        <taxon>Viridiplantae</taxon>
        <taxon>Chlorophyta</taxon>
        <taxon>core chlorophytes</taxon>
        <taxon>Chlorodendrophyceae</taxon>
        <taxon>Chlorodendrales</taxon>
        <taxon>Chlorodendraceae</taxon>
        <taxon>Tetraselmis</taxon>
    </lineage>
</organism>
<comment type="subcellular location">
    <subcellularLocation>
        <location evidence="1">Secreted</location>
    </subcellularLocation>
</comment>
<dbReference type="PANTHER" id="PTHR47763:SF4">
    <property type="entry name" value="ALPHA-PROTEIN KINASE VWKA"/>
    <property type="match status" value="1"/>
</dbReference>
<dbReference type="InterPro" id="IPR052969">
    <property type="entry name" value="Thr-specific_kinase-like"/>
</dbReference>
<dbReference type="InterPro" id="IPR036465">
    <property type="entry name" value="vWFA_dom_sf"/>
</dbReference>
<evidence type="ECO:0000256" key="1">
    <source>
        <dbReference type="ARBA" id="ARBA00004613"/>
    </source>
</evidence>
<evidence type="ECO:0000313" key="5">
    <source>
        <dbReference type="EMBL" id="JAC78718.1"/>
    </source>
</evidence>
<dbReference type="PROSITE" id="PS50234">
    <property type="entry name" value="VWFA"/>
    <property type="match status" value="1"/>
</dbReference>
<keyword evidence="5" id="KW-0675">Receptor</keyword>
<keyword evidence="3" id="KW-0732">Signal</keyword>
<dbReference type="SUPFAM" id="SSF53300">
    <property type="entry name" value="vWA-like"/>
    <property type="match status" value="1"/>
</dbReference>
<feature type="domain" description="VWFA" evidence="4">
    <location>
        <begin position="29"/>
        <end position="227"/>
    </location>
</feature>
<evidence type="ECO:0000259" key="4">
    <source>
        <dbReference type="PROSITE" id="PS50234"/>
    </source>
</evidence>
<reference evidence="5" key="1">
    <citation type="submission" date="2014-05" db="EMBL/GenBank/DDBJ databases">
        <title>The transcriptome of the halophilic microalga Tetraselmis sp. GSL018 isolated from the Great Salt Lake, Utah.</title>
        <authorList>
            <person name="Jinkerson R.E."/>
            <person name="D'Adamo S."/>
            <person name="Posewitz M.C."/>
        </authorList>
    </citation>
    <scope>NUCLEOTIDE SEQUENCE</scope>
    <source>
        <strain evidence="5">GSL018</strain>
    </source>
</reference>
<dbReference type="Gene3D" id="3.40.50.410">
    <property type="entry name" value="von Willebrand factor, type A domain"/>
    <property type="match status" value="1"/>
</dbReference>
<accession>A0A061S3A5</accession>
<dbReference type="PANTHER" id="PTHR47763">
    <property type="entry name" value="ALPHA-PROTEIN KINASE VWKA"/>
    <property type="match status" value="1"/>
</dbReference>
<proteinExistence type="predicted"/>
<evidence type="ECO:0000256" key="2">
    <source>
        <dbReference type="ARBA" id="ARBA00022525"/>
    </source>
</evidence>